<feature type="coiled-coil region" evidence="3">
    <location>
        <begin position="465"/>
        <end position="499"/>
    </location>
</feature>
<dbReference type="PANTHER" id="PTHR47219:SF20">
    <property type="entry name" value="TBC1 DOMAIN FAMILY MEMBER 2B"/>
    <property type="match status" value="1"/>
</dbReference>
<organism evidence="6 7">
    <name type="scientific">Oryzias latipes</name>
    <name type="common">Japanese rice fish</name>
    <name type="synonym">Japanese killifish</name>
    <dbReference type="NCBI Taxonomy" id="8090"/>
    <lineage>
        <taxon>Eukaryota</taxon>
        <taxon>Metazoa</taxon>
        <taxon>Chordata</taxon>
        <taxon>Craniata</taxon>
        <taxon>Vertebrata</taxon>
        <taxon>Euteleostomi</taxon>
        <taxon>Actinopterygii</taxon>
        <taxon>Neopterygii</taxon>
        <taxon>Teleostei</taxon>
        <taxon>Neoteleostei</taxon>
        <taxon>Acanthomorphata</taxon>
        <taxon>Ovalentaria</taxon>
        <taxon>Atherinomorphae</taxon>
        <taxon>Beloniformes</taxon>
        <taxon>Adrianichthyidae</taxon>
        <taxon>Oryziinae</taxon>
        <taxon>Oryzias</taxon>
    </lineage>
</organism>
<dbReference type="Proteomes" id="UP000001038">
    <property type="component" value="Chromosome 6"/>
</dbReference>
<dbReference type="FunFam" id="1.10.10.750:FF:000018">
    <property type="entry name" value="TBC domaincontaining protein"/>
    <property type="match status" value="1"/>
</dbReference>
<dbReference type="InterPro" id="IPR035969">
    <property type="entry name" value="Rab-GAP_TBC_sf"/>
</dbReference>
<feature type="domain" description="Rab-GAP TBC" evidence="5">
    <location>
        <begin position="628"/>
        <end position="822"/>
    </location>
</feature>
<dbReference type="eggNOG" id="KOG2058">
    <property type="taxonomic scope" value="Eukaryota"/>
</dbReference>
<dbReference type="Ensembl" id="ENSORLT00000009303.2">
    <property type="protein sequence ID" value="ENSORLP00000009302.2"/>
    <property type="gene ID" value="ENSORLG00000007421.2"/>
</dbReference>
<dbReference type="Pfam" id="PF00566">
    <property type="entry name" value="RabGAP-TBC"/>
    <property type="match status" value="1"/>
</dbReference>
<proteinExistence type="predicted"/>
<dbReference type="PROSITE" id="PS50086">
    <property type="entry name" value="TBC_RABGAP"/>
    <property type="match status" value="1"/>
</dbReference>
<dbReference type="Bgee" id="ENSORLG00000007421">
    <property type="expression patterns" value="Expressed in animal zygote and 14 other cell types or tissues"/>
</dbReference>
<keyword evidence="2 3" id="KW-0175">Coiled coil</keyword>
<dbReference type="Gene3D" id="1.10.472.80">
    <property type="entry name" value="Ypt/Rab-GAP domain of gyp1p, domain 3"/>
    <property type="match status" value="1"/>
</dbReference>
<keyword evidence="7" id="KW-1185">Reference proteome</keyword>
<reference evidence="6 7" key="1">
    <citation type="journal article" date="2007" name="Nature">
        <title>The medaka draft genome and insights into vertebrate genome evolution.</title>
        <authorList>
            <person name="Kasahara M."/>
            <person name="Naruse K."/>
            <person name="Sasaki S."/>
            <person name="Nakatani Y."/>
            <person name="Qu W."/>
            <person name="Ahsan B."/>
            <person name="Yamada T."/>
            <person name="Nagayasu Y."/>
            <person name="Doi K."/>
            <person name="Kasai Y."/>
            <person name="Jindo T."/>
            <person name="Kobayashi D."/>
            <person name="Shimada A."/>
            <person name="Toyoda A."/>
            <person name="Kuroki Y."/>
            <person name="Fujiyama A."/>
            <person name="Sasaki T."/>
            <person name="Shimizu A."/>
            <person name="Asakawa S."/>
            <person name="Shimizu N."/>
            <person name="Hashimoto S."/>
            <person name="Yang J."/>
            <person name="Lee Y."/>
            <person name="Matsushima K."/>
            <person name="Sugano S."/>
            <person name="Sakaizumi M."/>
            <person name="Narita T."/>
            <person name="Ohishi K."/>
            <person name="Haga S."/>
            <person name="Ohta F."/>
            <person name="Nomoto H."/>
            <person name="Nogata K."/>
            <person name="Morishita T."/>
            <person name="Endo T."/>
            <person name="Shin-I T."/>
            <person name="Takeda H."/>
            <person name="Morishita S."/>
            <person name="Kohara Y."/>
        </authorList>
    </citation>
    <scope>NUCLEOTIDE SEQUENCE [LARGE SCALE GENOMIC DNA]</scope>
    <source>
        <strain evidence="6 7">Hd-rR</strain>
    </source>
</reference>
<feature type="region of interest" description="Disordered" evidence="4">
    <location>
        <begin position="427"/>
        <end position="447"/>
    </location>
</feature>
<dbReference type="GeneTree" id="ENSGT00940000157737"/>
<protein>
    <submittedName>
        <fullName evidence="6">TBC1 domain family member 2B</fullName>
    </submittedName>
</protein>
<evidence type="ECO:0000256" key="3">
    <source>
        <dbReference type="SAM" id="Coils"/>
    </source>
</evidence>
<keyword evidence="1" id="KW-0343">GTPase activation</keyword>
<dbReference type="GO" id="GO:0031410">
    <property type="term" value="C:cytoplasmic vesicle"/>
    <property type="evidence" value="ECO:0007669"/>
    <property type="project" value="UniProtKB-ARBA"/>
</dbReference>
<gene>
    <name evidence="6" type="primary">TBC1D2B</name>
    <name evidence="6" type="synonym">tbc1d2b</name>
</gene>
<evidence type="ECO:0000256" key="4">
    <source>
        <dbReference type="SAM" id="MobiDB-lite"/>
    </source>
</evidence>
<sequence length="929" mass="106396">MHEVEDGGEANVCSDPRLVPFKSLDEAEIIEEGGKQEQASRLCGYLSKLSGKGPLRGFKPRWFVYDPRKCYLYYFKTPQDALPLGHIEIGDAYFSYNVEGEEGQFSVFIFWCSGHRDSWSSPTTAFPLTGLVGKDNGRDPRIHLGEGMEKVRSDFAMETEIGVEDLVGLHLARGPSAAGNSNLNFSLKNLGTELRNSMSYLRPGRLADHRRSVFYTGNSNATEDWEMLDAPPKDFSEHKHQPDTHRHTLFLLSNSFGSGFTFDFGRSSTRSKRPLLRDLMAPGRFGRNEARSPDHSPVECNGSKPLDLQLCLQNLQVELNQMQQEQLRLQEELPVCSRAPDPNAATEQSQPSALTQEEAAQLEARLQERDEQIPALCGHMERLSLEKESLQQELKALKIKVGEMNDQLGMLMETIQAKDEMIMKLSQESSTPTGNTNGSGSPQPHKDQQELGVLKDSLQGYKSQNKFLNKEILELTVLRRNAESREKAFEAKCTALEARLCQVESKYLVLLQEVKNPVCSTQEQNPASEVISRLLEDALQVESPDQQDHPIFKPNTVSEYDIYGFKTVPEEEEEEERLVAKVRALELKSLSMTDQEVSVGVKWENFLASTMNRDLVRSPELKSLIRCGVPHEHRSKVWRWCVSFHVKKFRDHLAPDYYETLLNVAREKPNPASKQIELDLLRTLPNNKHYASPSAAGIQKLRNVLVAFSWRNPDIGYCQGLNRLAAITLLYLDQEDAFWALVAIVEVFMPRDYYTKTLLGSQVDQRVFKDLMSEKLPRLHAHFEQQMVDFSLITFNWFLVVFVDSVVSDILFKIWDAFLFEGPKIIFRFALALFKYKEEEFLKLHDSTATFKYLRYFTRTILDSRKLMNIAFAGMNPFPMKQIHNRRAFHLEKVRLELTELEAIRQTFLKERETSQDRRSFVSDDEEES</sequence>
<name>H2LT84_ORYLA</name>
<evidence type="ECO:0000259" key="5">
    <source>
        <dbReference type="PROSITE" id="PS50086"/>
    </source>
</evidence>
<reference evidence="6" key="3">
    <citation type="submission" date="2025-09" db="UniProtKB">
        <authorList>
            <consortium name="Ensembl"/>
        </authorList>
    </citation>
    <scope>IDENTIFICATION</scope>
    <source>
        <strain evidence="6">Hd-rR</strain>
    </source>
</reference>
<evidence type="ECO:0000256" key="2">
    <source>
        <dbReference type="ARBA" id="ARBA00023054"/>
    </source>
</evidence>
<dbReference type="Gene3D" id="1.10.8.270">
    <property type="entry name" value="putative rabgap domain of human tbc1 domain family member 14 like domains"/>
    <property type="match status" value="1"/>
</dbReference>
<dbReference type="Gene3D" id="2.30.29.30">
    <property type="entry name" value="Pleckstrin-homology domain (PH domain)/Phosphotyrosine-binding domain (PTB)"/>
    <property type="match status" value="1"/>
</dbReference>
<dbReference type="GO" id="GO:0005829">
    <property type="term" value="C:cytosol"/>
    <property type="evidence" value="ECO:0007669"/>
    <property type="project" value="UniProtKB-ARBA"/>
</dbReference>
<evidence type="ECO:0000313" key="6">
    <source>
        <dbReference type="Ensembl" id="ENSORLP00000009302.2"/>
    </source>
</evidence>
<dbReference type="PANTHER" id="PTHR47219">
    <property type="entry name" value="RAB GTPASE-ACTIVATING PROTEIN 1-LIKE"/>
    <property type="match status" value="1"/>
</dbReference>
<dbReference type="AlphaFoldDB" id="H2LT84"/>
<accession>H2LT84</accession>
<dbReference type="FunFam" id="1.10.472.80:FF:000018">
    <property type="entry name" value="TBC1 domain family member 2B"/>
    <property type="match status" value="1"/>
</dbReference>
<feature type="region of interest" description="Disordered" evidence="4">
    <location>
        <begin position="337"/>
        <end position="356"/>
    </location>
</feature>
<dbReference type="GO" id="GO:0005096">
    <property type="term" value="F:GTPase activator activity"/>
    <property type="evidence" value="ECO:0007669"/>
    <property type="project" value="UniProtKB-KW"/>
</dbReference>
<dbReference type="SUPFAM" id="SSF50729">
    <property type="entry name" value="PH domain-like"/>
    <property type="match status" value="1"/>
</dbReference>
<dbReference type="InterPro" id="IPR050302">
    <property type="entry name" value="Rab_GAP_TBC_domain"/>
</dbReference>
<evidence type="ECO:0000313" key="7">
    <source>
        <dbReference type="Proteomes" id="UP000001038"/>
    </source>
</evidence>
<dbReference type="InterPro" id="IPR000195">
    <property type="entry name" value="Rab-GAP-TBC_dom"/>
</dbReference>
<dbReference type="InterPro" id="IPR011993">
    <property type="entry name" value="PH-like_dom_sf"/>
</dbReference>
<dbReference type="SMART" id="SM00164">
    <property type="entry name" value="TBC"/>
    <property type="match status" value="1"/>
</dbReference>
<feature type="compositionally biased region" description="Polar residues" evidence="4">
    <location>
        <begin position="427"/>
        <end position="442"/>
    </location>
</feature>
<dbReference type="HOGENOM" id="CLU_011278_0_0_1"/>
<evidence type="ECO:0000256" key="1">
    <source>
        <dbReference type="ARBA" id="ARBA00022468"/>
    </source>
</evidence>
<dbReference type="SUPFAM" id="SSF47923">
    <property type="entry name" value="Ypt/Rab-GAP domain of gyp1p"/>
    <property type="match status" value="2"/>
</dbReference>
<reference evidence="6" key="2">
    <citation type="submission" date="2025-08" db="UniProtKB">
        <authorList>
            <consortium name="Ensembl"/>
        </authorList>
    </citation>
    <scope>IDENTIFICATION</scope>
    <source>
        <strain evidence="6">Hd-rR</strain>
    </source>
</reference>
<dbReference type="FunFam" id="1.10.8.270:FF:000014">
    <property type="entry name" value="Putative TBC1 domain family member 2B"/>
    <property type="match status" value="1"/>
</dbReference>